<reference evidence="3" key="1">
    <citation type="submission" date="2025-08" db="UniProtKB">
        <authorList>
            <consortium name="Ensembl"/>
        </authorList>
    </citation>
    <scope>IDENTIFICATION</scope>
</reference>
<evidence type="ECO:0000313" key="4">
    <source>
        <dbReference type="Proteomes" id="UP000261600"/>
    </source>
</evidence>
<dbReference type="Ensembl" id="ENSMALT00000007106.1">
    <property type="protein sequence ID" value="ENSMALP00000006960.1"/>
    <property type="gene ID" value="ENSMALG00000004960.1"/>
</dbReference>
<feature type="compositionally biased region" description="Polar residues" evidence="1">
    <location>
        <begin position="1"/>
        <end position="11"/>
    </location>
</feature>
<dbReference type="AlphaFoldDB" id="A0A3Q3ISK2"/>
<reference evidence="3" key="2">
    <citation type="submission" date="2025-09" db="UniProtKB">
        <authorList>
            <consortium name="Ensembl"/>
        </authorList>
    </citation>
    <scope>IDENTIFICATION</scope>
</reference>
<evidence type="ECO:0000313" key="3">
    <source>
        <dbReference type="Ensembl" id="ENSMALP00000006960.1"/>
    </source>
</evidence>
<keyword evidence="4" id="KW-1185">Reference proteome</keyword>
<dbReference type="Proteomes" id="UP000261600">
    <property type="component" value="Unplaced"/>
</dbReference>
<proteinExistence type="predicted"/>
<feature type="region of interest" description="Disordered" evidence="1">
    <location>
        <begin position="1"/>
        <end position="28"/>
    </location>
</feature>
<feature type="domain" description="DUF4939" evidence="2">
    <location>
        <begin position="15"/>
        <end position="73"/>
    </location>
</feature>
<protein>
    <recommendedName>
        <fullName evidence="2">DUF4939 domain-containing protein</fullName>
    </recommendedName>
</protein>
<evidence type="ECO:0000259" key="2">
    <source>
        <dbReference type="Pfam" id="PF16297"/>
    </source>
</evidence>
<evidence type="ECO:0000256" key="1">
    <source>
        <dbReference type="SAM" id="MobiDB-lite"/>
    </source>
</evidence>
<sequence length="112" mass="12751">MESYPQASPHSVSPRRDPPNPEPDIFDGSVDKCRGFLLQCRRVFAEQPRTFRSDREKISYVINRLRGKALTWIPHGSSWFRRTCPTLGWEWSSLSGPGKTTSYILVPTSPDG</sequence>
<accession>A0A3Q3ISK2</accession>
<dbReference type="Pfam" id="PF16297">
    <property type="entry name" value="DUF4939"/>
    <property type="match status" value="1"/>
</dbReference>
<dbReference type="InterPro" id="IPR032549">
    <property type="entry name" value="DUF4939"/>
</dbReference>
<organism evidence="3 4">
    <name type="scientific">Monopterus albus</name>
    <name type="common">Swamp eel</name>
    <dbReference type="NCBI Taxonomy" id="43700"/>
    <lineage>
        <taxon>Eukaryota</taxon>
        <taxon>Metazoa</taxon>
        <taxon>Chordata</taxon>
        <taxon>Craniata</taxon>
        <taxon>Vertebrata</taxon>
        <taxon>Euteleostomi</taxon>
        <taxon>Actinopterygii</taxon>
        <taxon>Neopterygii</taxon>
        <taxon>Teleostei</taxon>
        <taxon>Neoteleostei</taxon>
        <taxon>Acanthomorphata</taxon>
        <taxon>Anabantaria</taxon>
        <taxon>Synbranchiformes</taxon>
        <taxon>Synbranchidae</taxon>
        <taxon>Monopterus</taxon>
    </lineage>
</organism>
<name>A0A3Q3ISK2_MONAL</name>